<dbReference type="Gene3D" id="3.20.20.450">
    <property type="entry name" value="EAL domain"/>
    <property type="match status" value="1"/>
</dbReference>
<dbReference type="InterPro" id="IPR050706">
    <property type="entry name" value="Cyclic-di-GMP_PDE-like"/>
</dbReference>
<protein>
    <submittedName>
        <fullName evidence="1">EAL domain-containing protein</fullName>
    </submittedName>
</protein>
<dbReference type="SUPFAM" id="SSF141868">
    <property type="entry name" value="EAL domain-like"/>
    <property type="match status" value="1"/>
</dbReference>
<accession>A0A6L3NQX2</accession>
<organism evidence="1 2">
    <name type="scientific">Burkholderia territorii</name>
    <dbReference type="NCBI Taxonomy" id="1503055"/>
    <lineage>
        <taxon>Bacteria</taxon>
        <taxon>Pseudomonadati</taxon>
        <taxon>Pseudomonadota</taxon>
        <taxon>Betaproteobacteria</taxon>
        <taxon>Burkholderiales</taxon>
        <taxon>Burkholderiaceae</taxon>
        <taxon>Burkholderia</taxon>
        <taxon>Burkholderia cepacia complex</taxon>
    </lineage>
</organism>
<dbReference type="SMART" id="SM00052">
    <property type="entry name" value="EAL"/>
    <property type="match status" value="1"/>
</dbReference>
<dbReference type="EMBL" id="VZOL01000004">
    <property type="protein sequence ID" value="KAB0686346.1"/>
    <property type="molecule type" value="Genomic_DNA"/>
</dbReference>
<name>A0A6L3NQX2_9BURK</name>
<comment type="caution">
    <text evidence="1">The sequence shown here is derived from an EMBL/GenBank/DDBJ whole genome shotgun (WGS) entry which is preliminary data.</text>
</comment>
<dbReference type="PANTHER" id="PTHR33121:SF23">
    <property type="entry name" value="CYCLIC DI-GMP PHOSPHODIESTERASE PDEB"/>
    <property type="match status" value="1"/>
</dbReference>
<dbReference type="Proteomes" id="UP000473571">
    <property type="component" value="Unassembled WGS sequence"/>
</dbReference>
<dbReference type="InterPro" id="IPR001633">
    <property type="entry name" value="EAL_dom"/>
</dbReference>
<dbReference type="GO" id="GO:0071111">
    <property type="term" value="F:cyclic-guanylate-specific phosphodiesterase activity"/>
    <property type="evidence" value="ECO:0007669"/>
    <property type="project" value="InterPro"/>
</dbReference>
<dbReference type="AlphaFoldDB" id="A0A6L3NQX2"/>
<evidence type="ECO:0000313" key="2">
    <source>
        <dbReference type="Proteomes" id="UP000473571"/>
    </source>
</evidence>
<dbReference type="PANTHER" id="PTHR33121">
    <property type="entry name" value="CYCLIC DI-GMP PHOSPHODIESTERASE PDEF"/>
    <property type="match status" value="1"/>
</dbReference>
<dbReference type="Pfam" id="PF00563">
    <property type="entry name" value="EAL"/>
    <property type="match status" value="1"/>
</dbReference>
<sequence length="356" mass="39049">MGCALFIRVVNRPMLVSRFGRSFVEAIDLELGERARKLFGDVARVRKTDDGHLLISEIVLHDPDADRLTAEAPTESWLLRLSGRTTPHSQAAWLANLRATWVDDDVARMAEARSVKPSMGVPTRADLATVDTVLRAMKSDAISLVMSAVHAPNDSRKVLYFKCVPWCRAFSEGKSSPKVYLPSMARAGRMGCFDRYVVARALDLLASSPQLSIGVNLSEQSLVSGLLWESLLERLTRSPELAERLVVEVSEGARVAGRSARTFLDRLRVLGCRIAIDDYGVAYGVDVGMVIPEPDIVKIAPAFIASARWSQSARDRLRHLVQLGASMAHDVVVLGVRDAVDKALVCDVGAKWMQGD</sequence>
<dbReference type="PROSITE" id="PS50883">
    <property type="entry name" value="EAL"/>
    <property type="match status" value="1"/>
</dbReference>
<proteinExistence type="predicted"/>
<evidence type="ECO:0000313" key="1">
    <source>
        <dbReference type="EMBL" id="KAB0686346.1"/>
    </source>
</evidence>
<dbReference type="InterPro" id="IPR035919">
    <property type="entry name" value="EAL_sf"/>
</dbReference>
<dbReference type="CDD" id="cd01948">
    <property type="entry name" value="EAL"/>
    <property type="match status" value="1"/>
</dbReference>
<reference evidence="1 2" key="1">
    <citation type="submission" date="2019-09" db="EMBL/GenBank/DDBJ databases">
        <title>Draft genome sequences of 48 bacterial type strains from the CCUG.</title>
        <authorList>
            <person name="Tunovic T."/>
            <person name="Pineiro-Iglesias B."/>
            <person name="Unosson C."/>
            <person name="Inganas E."/>
            <person name="Ohlen M."/>
            <person name="Cardew S."/>
            <person name="Jensie-Markopoulos S."/>
            <person name="Salva-Serra F."/>
            <person name="Jaen-Luchoro D."/>
            <person name="Karlsson R."/>
            <person name="Svensson-Stadler L."/>
            <person name="Chun J."/>
            <person name="Moore E."/>
        </authorList>
    </citation>
    <scope>NUCLEOTIDE SEQUENCE [LARGE SCALE GENOMIC DNA]</scope>
    <source>
        <strain evidence="1 2">CCUG 65687</strain>
    </source>
</reference>
<gene>
    <name evidence="1" type="ORF">F7R13_01030</name>
</gene>